<dbReference type="OMA" id="DICHRMR"/>
<organism evidence="2">
    <name type="scientific">Selaginella moellendorffii</name>
    <name type="common">Spikemoss</name>
    <dbReference type="NCBI Taxonomy" id="88036"/>
    <lineage>
        <taxon>Eukaryota</taxon>
        <taxon>Viridiplantae</taxon>
        <taxon>Streptophyta</taxon>
        <taxon>Embryophyta</taxon>
        <taxon>Tracheophyta</taxon>
        <taxon>Lycopodiopsida</taxon>
        <taxon>Selaginellales</taxon>
        <taxon>Selaginellaceae</taxon>
        <taxon>Selaginella</taxon>
    </lineage>
</organism>
<feature type="non-terminal residue" evidence="1">
    <location>
        <position position="1"/>
    </location>
</feature>
<feature type="non-terminal residue" evidence="1">
    <location>
        <position position="200"/>
    </location>
</feature>
<dbReference type="KEGG" id="smo:SELMODRAFT_46931"/>
<dbReference type="eggNOG" id="ENOG502QRYN">
    <property type="taxonomic scope" value="Eukaryota"/>
</dbReference>
<dbReference type="Proteomes" id="UP000001514">
    <property type="component" value="Unassembled WGS sequence"/>
</dbReference>
<reference evidence="1 2" key="1">
    <citation type="journal article" date="2011" name="Science">
        <title>The Selaginella genome identifies genetic changes associated with the evolution of vascular plants.</title>
        <authorList>
            <person name="Banks J.A."/>
            <person name="Nishiyama T."/>
            <person name="Hasebe M."/>
            <person name="Bowman J.L."/>
            <person name="Gribskov M."/>
            <person name="dePamphilis C."/>
            <person name="Albert V.A."/>
            <person name="Aono N."/>
            <person name="Aoyama T."/>
            <person name="Ambrose B.A."/>
            <person name="Ashton N.W."/>
            <person name="Axtell M.J."/>
            <person name="Barker E."/>
            <person name="Barker M.S."/>
            <person name="Bennetzen J.L."/>
            <person name="Bonawitz N.D."/>
            <person name="Chapple C."/>
            <person name="Cheng C."/>
            <person name="Correa L.G."/>
            <person name="Dacre M."/>
            <person name="DeBarry J."/>
            <person name="Dreyer I."/>
            <person name="Elias M."/>
            <person name="Engstrom E.M."/>
            <person name="Estelle M."/>
            <person name="Feng L."/>
            <person name="Finet C."/>
            <person name="Floyd S.K."/>
            <person name="Frommer W.B."/>
            <person name="Fujita T."/>
            <person name="Gramzow L."/>
            <person name="Gutensohn M."/>
            <person name="Harholt J."/>
            <person name="Hattori M."/>
            <person name="Heyl A."/>
            <person name="Hirai T."/>
            <person name="Hiwatashi Y."/>
            <person name="Ishikawa M."/>
            <person name="Iwata M."/>
            <person name="Karol K.G."/>
            <person name="Koehler B."/>
            <person name="Kolukisaoglu U."/>
            <person name="Kubo M."/>
            <person name="Kurata T."/>
            <person name="Lalonde S."/>
            <person name="Li K."/>
            <person name="Li Y."/>
            <person name="Litt A."/>
            <person name="Lyons E."/>
            <person name="Manning G."/>
            <person name="Maruyama T."/>
            <person name="Michael T.P."/>
            <person name="Mikami K."/>
            <person name="Miyazaki S."/>
            <person name="Morinaga S."/>
            <person name="Murata T."/>
            <person name="Mueller-Roeber B."/>
            <person name="Nelson D.R."/>
            <person name="Obara M."/>
            <person name="Oguri Y."/>
            <person name="Olmstead R.G."/>
            <person name="Onodera N."/>
            <person name="Petersen B.L."/>
            <person name="Pils B."/>
            <person name="Prigge M."/>
            <person name="Rensing S.A."/>
            <person name="Riano-Pachon D.M."/>
            <person name="Roberts A.W."/>
            <person name="Sato Y."/>
            <person name="Scheller H.V."/>
            <person name="Schulz B."/>
            <person name="Schulz C."/>
            <person name="Shakirov E.V."/>
            <person name="Shibagaki N."/>
            <person name="Shinohara N."/>
            <person name="Shippen D.E."/>
            <person name="Soerensen I."/>
            <person name="Sotooka R."/>
            <person name="Sugimoto N."/>
            <person name="Sugita M."/>
            <person name="Sumikawa N."/>
            <person name="Tanurdzic M."/>
            <person name="Theissen G."/>
            <person name="Ulvskov P."/>
            <person name="Wakazuki S."/>
            <person name="Weng J.K."/>
            <person name="Willats W.W."/>
            <person name="Wipf D."/>
            <person name="Wolf P.G."/>
            <person name="Yang L."/>
            <person name="Zimmer A.D."/>
            <person name="Zhu Q."/>
            <person name="Mitros T."/>
            <person name="Hellsten U."/>
            <person name="Loque D."/>
            <person name="Otillar R."/>
            <person name="Salamov A."/>
            <person name="Schmutz J."/>
            <person name="Shapiro H."/>
            <person name="Lindquist E."/>
            <person name="Lucas S."/>
            <person name="Rokhsar D."/>
            <person name="Grigoriev I.V."/>
        </authorList>
    </citation>
    <scope>NUCLEOTIDE SEQUENCE [LARGE SCALE GENOMIC DNA]</scope>
</reference>
<dbReference type="PANTHER" id="PTHR37178">
    <property type="entry name" value="PLANT/PROTEIN"/>
    <property type="match status" value="1"/>
</dbReference>
<dbReference type="Gramene" id="EFJ13995">
    <property type="protein sequence ID" value="EFJ13995"/>
    <property type="gene ID" value="SELMODRAFT_46931"/>
</dbReference>
<name>D8SN41_SELML</name>
<dbReference type="AlphaFoldDB" id="D8SN41"/>
<dbReference type="InParanoid" id="D8SN41"/>
<sequence>IPDTCDGFLKRVSSRGYDERRKLEQNLESGSYDGIENLVSDIFVSLIVLDSNPWRDDSKAVYVLAEEENQLITMRTRRERRWDFLLPKEFMIGSEVEEELSLLFPKRGNRSRGRRGISFRMQVEDIRPGVLVFEDEDEAARYCSLLDGSCRGIAEIEASDVFAMCQKNKALAVLFRRGAIPPRPDRLQRTLNARNHSLED</sequence>
<accession>D8SN41</accession>
<keyword evidence="2" id="KW-1185">Reference proteome</keyword>
<dbReference type="HOGENOM" id="CLU_138939_0_0_1"/>
<gene>
    <name evidence="1" type="ORF">SELMODRAFT_46931</name>
</gene>
<protein>
    <submittedName>
        <fullName evidence="1">Uncharacterized protein</fullName>
    </submittedName>
</protein>
<dbReference type="EMBL" id="GL377629">
    <property type="protein sequence ID" value="EFJ13995.1"/>
    <property type="molecule type" value="Genomic_DNA"/>
</dbReference>
<proteinExistence type="predicted"/>
<dbReference type="PANTHER" id="PTHR37178:SF1">
    <property type="entry name" value="PLANT_PROTEIN"/>
    <property type="match status" value="1"/>
</dbReference>
<dbReference type="FunCoup" id="D8SN41">
    <property type="interactions" value="247"/>
</dbReference>
<evidence type="ECO:0000313" key="1">
    <source>
        <dbReference type="EMBL" id="EFJ13995.1"/>
    </source>
</evidence>
<evidence type="ECO:0000313" key="2">
    <source>
        <dbReference type="Proteomes" id="UP000001514"/>
    </source>
</evidence>